<accession>A0A6G1JLF0</accession>
<proteinExistence type="predicted"/>
<keyword evidence="2" id="KW-0812">Transmembrane</keyword>
<evidence type="ECO:0000313" key="3">
    <source>
        <dbReference type="EMBL" id="KAF2691392.1"/>
    </source>
</evidence>
<feature type="region of interest" description="Disordered" evidence="1">
    <location>
        <begin position="224"/>
        <end position="245"/>
    </location>
</feature>
<feature type="transmembrane region" description="Helical" evidence="2">
    <location>
        <begin position="161"/>
        <end position="181"/>
    </location>
</feature>
<reference evidence="3" key="1">
    <citation type="journal article" date="2020" name="Stud. Mycol.">
        <title>101 Dothideomycetes genomes: a test case for predicting lifestyles and emergence of pathogens.</title>
        <authorList>
            <person name="Haridas S."/>
            <person name="Albert R."/>
            <person name="Binder M."/>
            <person name="Bloem J."/>
            <person name="Labutti K."/>
            <person name="Salamov A."/>
            <person name="Andreopoulos B."/>
            <person name="Baker S."/>
            <person name="Barry K."/>
            <person name="Bills G."/>
            <person name="Bluhm B."/>
            <person name="Cannon C."/>
            <person name="Castanera R."/>
            <person name="Culley D."/>
            <person name="Daum C."/>
            <person name="Ezra D."/>
            <person name="Gonzalez J."/>
            <person name="Henrissat B."/>
            <person name="Kuo A."/>
            <person name="Liang C."/>
            <person name="Lipzen A."/>
            <person name="Lutzoni F."/>
            <person name="Magnuson J."/>
            <person name="Mondo S."/>
            <person name="Nolan M."/>
            <person name="Ohm R."/>
            <person name="Pangilinan J."/>
            <person name="Park H.-J."/>
            <person name="Ramirez L."/>
            <person name="Alfaro M."/>
            <person name="Sun H."/>
            <person name="Tritt A."/>
            <person name="Yoshinaga Y."/>
            <person name="Zwiers L.-H."/>
            <person name="Turgeon B."/>
            <person name="Goodwin S."/>
            <person name="Spatafora J."/>
            <person name="Crous P."/>
            <person name="Grigoriev I."/>
        </authorList>
    </citation>
    <scope>NUCLEOTIDE SEQUENCE</scope>
    <source>
        <strain evidence="3">CBS 122367</strain>
    </source>
</reference>
<organism evidence="3 4">
    <name type="scientific">Lentithecium fluviatile CBS 122367</name>
    <dbReference type="NCBI Taxonomy" id="1168545"/>
    <lineage>
        <taxon>Eukaryota</taxon>
        <taxon>Fungi</taxon>
        <taxon>Dikarya</taxon>
        <taxon>Ascomycota</taxon>
        <taxon>Pezizomycotina</taxon>
        <taxon>Dothideomycetes</taxon>
        <taxon>Pleosporomycetidae</taxon>
        <taxon>Pleosporales</taxon>
        <taxon>Massarineae</taxon>
        <taxon>Lentitheciaceae</taxon>
        <taxon>Lentithecium</taxon>
    </lineage>
</organism>
<dbReference type="Proteomes" id="UP000799291">
    <property type="component" value="Unassembled WGS sequence"/>
</dbReference>
<keyword evidence="2" id="KW-1133">Transmembrane helix</keyword>
<keyword evidence="2" id="KW-0472">Membrane</keyword>
<evidence type="ECO:0000256" key="2">
    <source>
        <dbReference type="SAM" id="Phobius"/>
    </source>
</evidence>
<evidence type="ECO:0000256" key="1">
    <source>
        <dbReference type="SAM" id="MobiDB-lite"/>
    </source>
</evidence>
<protein>
    <submittedName>
        <fullName evidence="3">Uncharacterized protein</fullName>
    </submittedName>
</protein>
<evidence type="ECO:0000313" key="4">
    <source>
        <dbReference type="Proteomes" id="UP000799291"/>
    </source>
</evidence>
<sequence>MTWRLNPHYTRYFSLSPGWAESPDATFLESYTSTEFNKCFPRPATCELNYEGKCDGDYTALSTGIGSGSTVEYCCPKLIHNAPLSPTLEFVSMFSFFTLGDVRTDMNPHSFGTATAFGDATAPTPFGLRICLTSGPISLASSAGVSSSLSSPSRLTKAARIGIGISSFLLLSAIAAILFLLHRIHKHRKPPEANESRWGKPELEGIEMSKYREIASEPMYEIEDTSLPVESGGGTVMELTAENET</sequence>
<keyword evidence="4" id="KW-1185">Reference proteome</keyword>
<gene>
    <name evidence="3" type="ORF">K458DRAFT_447956</name>
</gene>
<dbReference type="AlphaFoldDB" id="A0A6G1JLF0"/>
<name>A0A6G1JLF0_9PLEO</name>
<dbReference type="EMBL" id="MU005569">
    <property type="protein sequence ID" value="KAF2691392.1"/>
    <property type="molecule type" value="Genomic_DNA"/>
</dbReference>